<evidence type="ECO:0000313" key="1">
    <source>
        <dbReference type="EMBL" id="MCI37956.1"/>
    </source>
</evidence>
<keyword evidence="2" id="KW-1185">Reference proteome</keyword>
<protein>
    <submittedName>
        <fullName evidence="1">Auxilin-like protein</fullName>
    </submittedName>
</protein>
<reference evidence="1 2" key="1">
    <citation type="journal article" date="2018" name="Front. Plant Sci.">
        <title>Red Clover (Trifolium pratense) and Zigzag Clover (T. medium) - A Picture of Genomic Similarities and Differences.</title>
        <authorList>
            <person name="Dluhosova J."/>
            <person name="Istvanek J."/>
            <person name="Nedelnik J."/>
            <person name="Repkova J."/>
        </authorList>
    </citation>
    <scope>NUCLEOTIDE SEQUENCE [LARGE SCALE GENOMIC DNA]</scope>
    <source>
        <strain evidence="2">cv. 10/8</strain>
        <tissue evidence="1">Leaf</tissue>
    </source>
</reference>
<accession>A0A392RQW8</accession>
<feature type="non-terminal residue" evidence="1">
    <location>
        <position position="60"/>
    </location>
</feature>
<sequence length="60" mass="6711">MQFVVESFQASNTDMTLFEMSFFNVLKCTGVSVKKEAPVNFLTGPLKGRSTLRSTDVLVY</sequence>
<organism evidence="1 2">
    <name type="scientific">Trifolium medium</name>
    <dbReference type="NCBI Taxonomy" id="97028"/>
    <lineage>
        <taxon>Eukaryota</taxon>
        <taxon>Viridiplantae</taxon>
        <taxon>Streptophyta</taxon>
        <taxon>Embryophyta</taxon>
        <taxon>Tracheophyta</taxon>
        <taxon>Spermatophyta</taxon>
        <taxon>Magnoliopsida</taxon>
        <taxon>eudicotyledons</taxon>
        <taxon>Gunneridae</taxon>
        <taxon>Pentapetalae</taxon>
        <taxon>rosids</taxon>
        <taxon>fabids</taxon>
        <taxon>Fabales</taxon>
        <taxon>Fabaceae</taxon>
        <taxon>Papilionoideae</taxon>
        <taxon>50 kb inversion clade</taxon>
        <taxon>NPAAA clade</taxon>
        <taxon>Hologalegina</taxon>
        <taxon>IRL clade</taxon>
        <taxon>Trifolieae</taxon>
        <taxon>Trifolium</taxon>
    </lineage>
</organism>
<proteinExistence type="predicted"/>
<dbReference type="PANTHER" id="PTHR48462">
    <property type="entry name" value="PROTEIN, PUTATIVE-RELATED"/>
    <property type="match status" value="1"/>
</dbReference>
<dbReference type="AlphaFoldDB" id="A0A392RQW8"/>
<evidence type="ECO:0000313" key="2">
    <source>
        <dbReference type="Proteomes" id="UP000265520"/>
    </source>
</evidence>
<dbReference type="Proteomes" id="UP000265520">
    <property type="component" value="Unassembled WGS sequence"/>
</dbReference>
<comment type="caution">
    <text evidence="1">The sequence shown here is derived from an EMBL/GenBank/DDBJ whole genome shotgun (WGS) entry which is preliminary data.</text>
</comment>
<name>A0A392RQW8_9FABA</name>
<dbReference type="PANTHER" id="PTHR48462:SF1">
    <property type="entry name" value="PROTEIN, PUTATIVE-RELATED"/>
    <property type="match status" value="1"/>
</dbReference>
<dbReference type="EMBL" id="LXQA010250378">
    <property type="protein sequence ID" value="MCI37956.1"/>
    <property type="molecule type" value="Genomic_DNA"/>
</dbReference>